<dbReference type="Proteomes" id="UP001433508">
    <property type="component" value="Unassembled WGS sequence"/>
</dbReference>
<gene>
    <name evidence="1" type="ORF">V1525DRAFT_427530</name>
</gene>
<organism evidence="1 2">
    <name type="scientific">Lipomyces kononenkoae</name>
    <name type="common">Yeast</name>
    <dbReference type="NCBI Taxonomy" id="34357"/>
    <lineage>
        <taxon>Eukaryota</taxon>
        <taxon>Fungi</taxon>
        <taxon>Dikarya</taxon>
        <taxon>Ascomycota</taxon>
        <taxon>Saccharomycotina</taxon>
        <taxon>Lipomycetes</taxon>
        <taxon>Lipomycetales</taxon>
        <taxon>Lipomycetaceae</taxon>
        <taxon>Lipomyces</taxon>
    </lineage>
</organism>
<protein>
    <submittedName>
        <fullName evidence="1">Histidine phosphatase superfamily</fullName>
    </submittedName>
</protein>
<evidence type="ECO:0000313" key="1">
    <source>
        <dbReference type="EMBL" id="KAK9235854.1"/>
    </source>
</evidence>
<dbReference type="EMBL" id="MU971402">
    <property type="protein sequence ID" value="KAK9235854.1"/>
    <property type="molecule type" value="Genomic_DNA"/>
</dbReference>
<proteinExistence type="predicted"/>
<reference evidence="2" key="1">
    <citation type="journal article" date="2024" name="Front. Bioeng. Biotechnol.">
        <title>Genome-scale model development and genomic sequencing of the oleaginous clade Lipomyces.</title>
        <authorList>
            <person name="Czajka J.J."/>
            <person name="Han Y."/>
            <person name="Kim J."/>
            <person name="Mondo S.J."/>
            <person name="Hofstad B.A."/>
            <person name="Robles A."/>
            <person name="Haridas S."/>
            <person name="Riley R."/>
            <person name="LaButti K."/>
            <person name="Pangilinan J."/>
            <person name="Andreopoulos W."/>
            <person name="Lipzen A."/>
            <person name="Yan J."/>
            <person name="Wang M."/>
            <person name="Ng V."/>
            <person name="Grigoriev I.V."/>
            <person name="Spatafora J.W."/>
            <person name="Magnuson J.K."/>
            <person name="Baker S.E."/>
            <person name="Pomraning K.R."/>
        </authorList>
    </citation>
    <scope>NUCLEOTIDE SEQUENCE [LARGE SCALE GENOMIC DNA]</scope>
    <source>
        <strain evidence="2">CBS 7786</strain>
    </source>
</reference>
<evidence type="ECO:0000313" key="2">
    <source>
        <dbReference type="Proteomes" id="UP001433508"/>
    </source>
</evidence>
<accession>A0ACC3SWP5</accession>
<sequence length="223" mass="25073">MRVYLVRHAESTDNYRQVYGGAGRDVDLTELGMLQAKELANVFNGLNVRSVYSSPLLRACRTASEILTGFPSIELDLSDLIVERHFGSLEGKSYRIKHDESVGEEAYSSVASRVETFYLKSLKDEILQIGDAECVVVVSHGIALDHLLRVIFKDFNYHVVYSTRTILSNAAYHLLEIDGATKQLISAQLNIHSHLTDVKRKVSKALLGAKYDSKQSKMDWFCK</sequence>
<comment type="caution">
    <text evidence="1">The sequence shown here is derived from an EMBL/GenBank/DDBJ whole genome shotgun (WGS) entry which is preliminary data.</text>
</comment>
<name>A0ACC3SWP5_LIPKO</name>
<keyword evidence="2" id="KW-1185">Reference proteome</keyword>